<comment type="caution">
    <text evidence="2">The sequence shown here is derived from an EMBL/GenBank/DDBJ whole genome shotgun (WGS) entry which is preliminary data.</text>
</comment>
<feature type="transmembrane region" description="Helical" evidence="1">
    <location>
        <begin position="64"/>
        <end position="83"/>
    </location>
</feature>
<dbReference type="Proteomes" id="UP001500416">
    <property type="component" value="Unassembled WGS sequence"/>
</dbReference>
<feature type="transmembrane region" description="Helical" evidence="1">
    <location>
        <begin position="131"/>
        <end position="151"/>
    </location>
</feature>
<proteinExistence type="predicted"/>
<protein>
    <submittedName>
        <fullName evidence="2">Uncharacterized protein</fullName>
    </submittedName>
</protein>
<keyword evidence="1" id="KW-0472">Membrane</keyword>
<evidence type="ECO:0000313" key="2">
    <source>
        <dbReference type="EMBL" id="GAA0235789.1"/>
    </source>
</evidence>
<dbReference type="EMBL" id="BAAABU010000007">
    <property type="protein sequence ID" value="GAA0235789.1"/>
    <property type="molecule type" value="Genomic_DNA"/>
</dbReference>
<name>A0ABP3DLM0_9PSEU</name>
<evidence type="ECO:0000313" key="3">
    <source>
        <dbReference type="Proteomes" id="UP001500416"/>
    </source>
</evidence>
<keyword evidence="3" id="KW-1185">Reference proteome</keyword>
<reference evidence="3" key="1">
    <citation type="journal article" date="2019" name="Int. J. Syst. Evol. Microbiol.">
        <title>The Global Catalogue of Microorganisms (GCM) 10K type strain sequencing project: providing services to taxonomists for standard genome sequencing and annotation.</title>
        <authorList>
            <consortium name="The Broad Institute Genomics Platform"/>
            <consortium name="The Broad Institute Genome Sequencing Center for Infectious Disease"/>
            <person name="Wu L."/>
            <person name="Ma J."/>
        </authorList>
    </citation>
    <scope>NUCLEOTIDE SEQUENCE [LARGE SCALE GENOMIC DNA]</scope>
    <source>
        <strain evidence="3">JCM 3380</strain>
    </source>
</reference>
<organism evidence="2 3">
    <name type="scientific">Saccharothrix mutabilis subsp. mutabilis</name>
    <dbReference type="NCBI Taxonomy" id="66855"/>
    <lineage>
        <taxon>Bacteria</taxon>
        <taxon>Bacillati</taxon>
        <taxon>Actinomycetota</taxon>
        <taxon>Actinomycetes</taxon>
        <taxon>Pseudonocardiales</taxon>
        <taxon>Pseudonocardiaceae</taxon>
        <taxon>Saccharothrix</taxon>
    </lineage>
</organism>
<keyword evidence="1" id="KW-0812">Transmembrane</keyword>
<feature type="transmembrane region" description="Helical" evidence="1">
    <location>
        <begin position="163"/>
        <end position="184"/>
    </location>
</feature>
<accession>A0ABP3DLM0</accession>
<gene>
    <name evidence="2" type="ORF">GCM10010492_38480</name>
</gene>
<sequence length="194" mass="21867">MPLFGRRGVEPPKPVDEHAGPLAEYTALRAEVLFATEMMWKVTVFQVTSAGAVFGFALSSAGRLPLLLIVPFSSYILCTRGIFYRRLIHHAKVYIHRELDGRVPGGLRFEEWRHRRYLKRQLLRPVYENPLVLMFPGISALSLGAVAVWFAGTKIKWDNTAVWSGAVAWSIGVVLTLLSVVLLWSAHRQIVAER</sequence>
<dbReference type="RefSeq" id="WP_343935210.1">
    <property type="nucleotide sequence ID" value="NZ_BAAABU010000007.1"/>
</dbReference>
<keyword evidence="1" id="KW-1133">Transmembrane helix</keyword>
<evidence type="ECO:0000256" key="1">
    <source>
        <dbReference type="SAM" id="Phobius"/>
    </source>
</evidence>